<dbReference type="AlphaFoldDB" id="A0A645H477"/>
<evidence type="ECO:0000313" key="1">
    <source>
        <dbReference type="EMBL" id="MPN30633.1"/>
    </source>
</evidence>
<sequence length="74" mass="8375">MNNVYSPLTSSIVFSKDVDISIIGNLEDSSVSFDNVIIEDKPTRINIRRSSLTVRMLLKDTHTFIGSIRKSFIK</sequence>
<proteinExistence type="predicted"/>
<name>A0A645H477_9ZZZZ</name>
<comment type="caution">
    <text evidence="1">The sequence shown here is derived from an EMBL/GenBank/DDBJ whole genome shotgun (WGS) entry which is preliminary data.</text>
</comment>
<protein>
    <submittedName>
        <fullName evidence="1">Uncharacterized protein</fullName>
    </submittedName>
</protein>
<gene>
    <name evidence="1" type="ORF">SDC9_178104</name>
</gene>
<reference evidence="1" key="1">
    <citation type="submission" date="2019-08" db="EMBL/GenBank/DDBJ databases">
        <authorList>
            <person name="Kucharzyk K."/>
            <person name="Murdoch R.W."/>
            <person name="Higgins S."/>
            <person name="Loffler F."/>
        </authorList>
    </citation>
    <scope>NUCLEOTIDE SEQUENCE</scope>
</reference>
<dbReference type="EMBL" id="VSSQ01081824">
    <property type="protein sequence ID" value="MPN30633.1"/>
    <property type="molecule type" value="Genomic_DNA"/>
</dbReference>
<organism evidence="1">
    <name type="scientific">bioreactor metagenome</name>
    <dbReference type="NCBI Taxonomy" id="1076179"/>
    <lineage>
        <taxon>unclassified sequences</taxon>
        <taxon>metagenomes</taxon>
        <taxon>ecological metagenomes</taxon>
    </lineage>
</organism>
<accession>A0A645H477</accession>